<sequence length="149" mass="16243">MSRPVVSAFSRLPAPLARARQQLGPRCGSSNAAAHGLPGARLAAVAQRGASRPFLREYASGSKNGGEEPAGPAAKKGPNEPPEEPTFREQLFTSTTERVRREKEFRRQFNPEEGGAAEWADFDGRKKSLSTMMGASFPTPRGKRCPFEW</sequence>
<organism evidence="2 3">
    <name type="scientific">Lineolata rhizophorae</name>
    <dbReference type="NCBI Taxonomy" id="578093"/>
    <lineage>
        <taxon>Eukaryota</taxon>
        <taxon>Fungi</taxon>
        <taxon>Dikarya</taxon>
        <taxon>Ascomycota</taxon>
        <taxon>Pezizomycotina</taxon>
        <taxon>Dothideomycetes</taxon>
        <taxon>Dothideomycetes incertae sedis</taxon>
        <taxon>Lineolatales</taxon>
        <taxon>Lineolataceae</taxon>
        <taxon>Lineolata</taxon>
    </lineage>
</organism>
<dbReference type="Proteomes" id="UP000799766">
    <property type="component" value="Unassembled WGS sequence"/>
</dbReference>
<reference evidence="2" key="1">
    <citation type="journal article" date="2020" name="Stud. Mycol.">
        <title>101 Dothideomycetes genomes: a test case for predicting lifestyles and emergence of pathogens.</title>
        <authorList>
            <person name="Haridas S."/>
            <person name="Albert R."/>
            <person name="Binder M."/>
            <person name="Bloem J."/>
            <person name="Labutti K."/>
            <person name="Salamov A."/>
            <person name="Andreopoulos B."/>
            <person name="Baker S."/>
            <person name="Barry K."/>
            <person name="Bills G."/>
            <person name="Bluhm B."/>
            <person name="Cannon C."/>
            <person name="Castanera R."/>
            <person name="Culley D."/>
            <person name="Daum C."/>
            <person name="Ezra D."/>
            <person name="Gonzalez J."/>
            <person name="Henrissat B."/>
            <person name="Kuo A."/>
            <person name="Liang C."/>
            <person name="Lipzen A."/>
            <person name="Lutzoni F."/>
            <person name="Magnuson J."/>
            <person name="Mondo S."/>
            <person name="Nolan M."/>
            <person name="Ohm R."/>
            <person name="Pangilinan J."/>
            <person name="Park H.-J."/>
            <person name="Ramirez L."/>
            <person name="Alfaro M."/>
            <person name="Sun H."/>
            <person name="Tritt A."/>
            <person name="Yoshinaga Y."/>
            <person name="Zwiers L.-H."/>
            <person name="Turgeon B."/>
            <person name="Goodwin S."/>
            <person name="Spatafora J."/>
            <person name="Crous P."/>
            <person name="Grigoriev I."/>
        </authorList>
    </citation>
    <scope>NUCLEOTIDE SEQUENCE</scope>
    <source>
        <strain evidence="2">ATCC 16933</strain>
    </source>
</reference>
<protein>
    <submittedName>
        <fullName evidence="2">Uncharacterized protein</fullName>
    </submittedName>
</protein>
<proteinExistence type="predicted"/>
<evidence type="ECO:0000313" key="3">
    <source>
        <dbReference type="Proteomes" id="UP000799766"/>
    </source>
</evidence>
<gene>
    <name evidence="2" type="ORF">BDY21DRAFT_341761</name>
</gene>
<dbReference type="EMBL" id="MU001678">
    <property type="protein sequence ID" value="KAF2458176.1"/>
    <property type="molecule type" value="Genomic_DNA"/>
</dbReference>
<name>A0A6A6P2I0_9PEZI</name>
<evidence type="ECO:0000313" key="2">
    <source>
        <dbReference type="EMBL" id="KAF2458176.1"/>
    </source>
</evidence>
<dbReference type="AlphaFoldDB" id="A0A6A6P2I0"/>
<evidence type="ECO:0000256" key="1">
    <source>
        <dbReference type="SAM" id="MobiDB-lite"/>
    </source>
</evidence>
<feature type="region of interest" description="Disordered" evidence="1">
    <location>
        <begin position="54"/>
        <end position="121"/>
    </location>
</feature>
<keyword evidence="3" id="KW-1185">Reference proteome</keyword>
<feature type="compositionally biased region" description="Basic and acidic residues" evidence="1">
    <location>
        <begin position="97"/>
        <end position="110"/>
    </location>
</feature>
<accession>A0A6A6P2I0</accession>